<dbReference type="InterPro" id="IPR050738">
    <property type="entry name" value="Sulfatase"/>
</dbReference>
<sequence length="485" mass="54881">MGIQQSYQKFIVGMLLFLGITVHHVSAQQRKNVVIIYSDDQSYHTIRAWGNPEIQTPNLDLLVAEGLSFKQAHVMGGHQGAVCIPSRVMMLTGRYLNRLPQDGSTIPDSIIGLPEILRTRGYTTFHSGKWHSDKNSHDRFFSAGDHIFFGGMHFEGDGGQFNPFVYHYDGGGRYPKDNGWKSETYSSQLYADAAIKFLGSATAKEKPFLCYVAFTSPHDPRTPPSGFRGKHHPTDMTLPPNFLPQHPFDNGDLRVRDEMLLPHPRTPEAIQQQIALYYDMVSEMDAQVGRILAVLDSSGLRENTLIIFAGDNGLAVGQHGLLGKQNLYEHSIRVPMVFSGPGIPKNQSSNAFVYLSDITPTIYDWLEIPVPSSVEASSLLPIIKDSRATVRDRMYNIYGHWSRSLKTRDGYKLIAYNVNGVQTVQLFNLRKDPWEMTNLYRDPTQQRRIKRMWQQLQEEMQTKHDDLDLELPNWGRKVGQKGSGS</sequence>
<name>A0ABW5KJ48_9SPHI</name>
<evidence type="ECO:0000256" key="3">
    <source>
        <dbReference type="ARBA" id="ARBA00022723"/>
    </source>
</evidence>
<evidence type="ECO:0000313" key="9">
    <source>
        <dbReference type="Proteomes" id="UP001597545"/>
    </source>
</evidence>
<dbReference type="RefSeq" id="WP_380903971.1">
    <property type="nucleotide sequence ID" value="NZ_JBHUEG010000001.1"/>
</dbReference>
<evidence type="ECO:0000313" key="8">
    <source>
        <dbReference type="EMBL" id="MFD2548325.1"/>
    </source>
</evidence>
<protein>
    <submittedName>
        <fullName evidence="8">Sulfatase-like hydrolase/transferase</fullName>
    </submittedName>
</protein>
<accession>A0ABW5KJ48</accession>
<keyword evidence="5" id="KW-0378">Hydrolase</keyword>
<dbReference type="PROSITE" id="PS00149">
    <property type="entry name" value="SULFATASE_2"/>
    <property type="match status" value="1"/>
</dbReference>
<dbReference type="SUPFAM" id="SSF53649">
    <property type="entry name" value="Alkaline phosphatase-like"/>
    <property type="match status" value="1"/>
</dbReference>
<evidence type="ECO:0000256" key="1">
    <source>
        <dbReference type="ARBA" id="ARBA00001913"/>
    </source>
</evidence>
<keyword evidence="6" id="KW-0106">Calcium</keyword>
<keyword evidence="3" id="KW-0479">Metal-binding</keyword>
<dbReference type="Proteomes" id="UP001597545">
    <property type="component" value="Unassembled WGS sequence"/>
</dbReference>
<dbReference type="PANTHER" id="PTHR42693">
    <property type="entry name" value="ARYLSULFATASE FAMILY MEMBER"/>
    <property type="match status" value="1"/>
</dbReference>
<comment type="similarity">
    <text evidence="2">Belongs to the sulfatase family.</text>
</comment>
<dbReference type="InterPro" id="IPR024607">
    <property type="entry name" value="Sulfatase_CS"/>
</dbReference>
<comment type="cofactor">
    <cofactor evidence="1">
        <name>Ca(2+)</name>
        <dbReference type="ChEBI" id="CHEBI:29108"/>
    </cofactor>
</comment>
<gene>
    <name evidence="8" type="ORF">ACFSR5_11795</name>
</gene>
<evidence type="ECO:0000256" key="5">
    <source>
        <dbReference type="ARBA" id="ARBA00022801"/>
    </source>
</evidence>
<evidence type="ECO:0000259" key="7">
    <source>
        <dbReference type="Pfam" id="PF00884"/>
    </source>
</evidence>
<dbReference type="PANTHER" id="PTHR42693:SF42">
    <property type="entry name" value="ARYLSULFATASE G"/>
    <property type="match status" value="1"/>
</dbReference>
<dbReference type="InterPro" id="IPR000917">
    <property type="entry name" value="Sulfatase_N"/>
</dbReference>
<keyword evidence="4" id="KW-0732">Signal</keyword>
<reference evidence="9" key="1">
    <citation type="journal article" date="2019" name="Int. J. Syst. Evol. Microbiol.">
        <title>The Global Catalogue of Microorganisms (GCM) 10K type strain sequencing project: providing services to taxonomists for standard genome sequencing and annotation.</title>
        <authorList>
            <consortium name="The Broad Institute Genomics Platform"/>
            <consortium name="The Broad Institute Genome Sequencing Center for Infectious Disease"/>
            <person name="Wu L."/>
            <person name="Ma J."/>
        </authorList>
    </citation>
    <scope>NUCLEOTIDE SEQUENCE [LARGE SCALE GENOMIC DNA]</scope>
    <source>
        <strain evidence="9">KCTC 42662</strain>
    </source>
</reference>
<feature type="domain" description="Sulfatase N-terminal" evidence="7">
    <location>
        <begin position="31"/>
        <end position="367"/>
    </location>
</feature>
<keyword evidence="9" id="KW-1185">Reference proteome</keyword>
<dbReference type="Pfam" id="PF00884">
    <property type="entry name" value="Sulfatase"/>
    <property type="match status" value="1"/>
</dbReference>
<evidence type="ECO:0000256" key="6">
    <source>
        <dbReference type="ARBA" id="ARBA00022837"/>
    </source>
</evidence>
<organism evidence="8 9">
    <name type="scientific">Sphingobacterium suaedae</name>
    <dbReference type="NCBI Taxonomy" id="1686402"/>
    <lineage>
        <taxon>Bacteria</taxon>
        <taxon>Pseudomonadati</taxon>
        <taxon>Bacteroidota</taxon>
        <taxon>Sphingobacteriia</taxon>
        <taxon>Sphingobacteriales</taxon>
        <taxon>Sphingobacteriaceae</taxon>
        <taxon>Sphingobacterium</taxon>
    </lineage>
</organism>
<comment type="caution">
    <text evidence="8">The sequence shown here is derived from an EMBL/GenBank/DDBJ whole genome shotgun (WGS) entry which is preliminary data.</text>
</comment>
<dbReference type="InterPro" id="IPR017850">
    <property type="entry name" value="Alkaline_phosphatase_core_sf"/>
</dbReference>
<dbReference type="CDD" id="cd16155">
    <property type="entry name" value="sulfatase_like"/>
    <property type="match status" value="1"/>
</dbReference>
<evidence type="ECO:0000256" key="4">
    <source>
        <dbReference type="ARBA" id="ARBA00022729"/>
    </source>
</evidence>
<proteinExistence type="inferred from homology"/>
<dbReference type="Gene3D" id="3.40.720.10">
    <property type="entry name" value="Alkaline Phosphatase, subunit A"/>
    <property type="match status" value="1"/>
</dbReference>
<evidence type="ECO:0000256" key="2">
    <source>
        <dbReference type="ARBA" id="ARBA00008779"/>
    </source>
</evidence>
<dbReference type="EMBL" id="JBHULR010000004">
    <property type="protein sequence ID" value="MFD2548325.1"/>
    <property type="molecule type" value="Genomic_DNA"/>
</dbReference>